<evidence type="ECO:0000256" key="2">
    <source>
        <dbReference type="ARBA" id="ARBA00007441"/>
    </source>
</evidence>
<feature type="compositionally biased region" description="Low complexity" evidence="6">
    <location>
        <begin position="98"/>
        <end position="113"/>
    </location>
</feature>
<evidence type="ECO:0000256" key="4">
    <source>
        <dbReference type="ARBA" id="ARBA00022679"/>
    </source>
</evidence>
<comment type="similarity">
    <text evidence="2">Belongs to the class-I pyridoxal-phosphate-dependent aminotransferase family.</text>
</comment>
<dbReference type="GO" id="GO:1901605">
    <property type="term" value="P:alpha-amino acid metabolic process"/>
    <property type="evidence" value="ECO:0007669"/>
    <property type="project" value="TreeGrafter"/>
</dbReference>
<reference evidence="8 9" key="1">
    <citation type="submission" date="2019-06" db="EMBL/GenBank/DDBJ databases">
        <title>Draft genome sequence of the filamentous fungus Phialemoniopsis curvata isolated from diesel fuel.</title>
        <authorList>
            <person name="Varaljay V.A."/>
            <person name="Lyon W.J."/>
            <person name="Crouch A.L."/>
            <person name="Drake C.E."/>
            <person name="Hollomon J.M."/>
            <person name="Nadeau L.J."/>
            <person name="Nunn H.S."/>
            <person name="Stevenson B.S."/>
            <person name="Bojanowski C.L."/>
            <person name="Crookes-Goodson W.J."/>
        </authorList>
    </citation>
    <scope>NUCLEOTIDE SEQUENCE [LARGE SCALE GENOMIC DNA]</scope>
    <source>
        <strain evidence="8 9">D216</strain>
    </source>
</reference>
<dbReference type="PANTHER" id="PTHR42790:SF1">
    <property type="entry name" value="AROMATIC AMINO ACID AMINOTRANSFERASE, HYPOTHETICAL (EUROFUNG)"/>
    <property type="match status" value="1"/>
</dbReference>
<evidence type="ECO:0000256" key="5">
    <source>
        <dbReference type="ARBA" id="ARBA00022898"/>
    </source>
</evidence>
<dbReference type="InterPro" id="IPR015424">
    <property type="entry name" value="PyrdxlP-dep_Trfase"/>
</dbReference>
<dbReference type="Gene3D" id="3.40.640.10">
    <property type="entry name" value="Type I PLP-dependent aspartate aminotransferase-like (Major domain)"/>
    <property type="match status" value="1"/>
</dbReference>
<feature type="compositionally biased region" description="Polar residues" evidence="6">
    <location>
        <begin position="73"/>
        <end position="83"/>
    </location>
</feature>
<gene>
    <name evidence="8" type="ORF">E0L32_009120</name>
</gene>
<dbReference type="GO" id="GO:0030170">
    <property type="term" value="F:pyridoxal phosphate binding"/>
    <property type="evidence" value="ECO:0007669"/>
    <property type="project" value="InterPro"/>
</dbReference>
<keyword evidence="4" id="KW-0808">Transferase</keyword>
<evidence type="ECO:0000256" key="6">
    <source>
        <dbReference type="SAM" id="MobiDB-lite"/>
    </source>
</evidence>
<dbReference type="InterPro" id="IPR004839">
    <property type="entry name" value="Aminotransferase_I/II_large"/>
</dbReference>
<accession>A0A507AQF8</accession>
<sequence length="633" mass="69614">MASSTTDGPKARDGSADKPLPLDMSHHFSETTKNRLPSKIKEYYKYFQIPGIGNLAGGLPNVQFFPFDTLEAQTAKPQRWTPTPNQPGDGELVDRMSSAKLSSSSSSSYGDPAAAASHITVPKTADEPDLLKKIDLATALQYGQAQGYPPLLSWIRQFTCEHLHPDVPYRGGPDVTLTVGSTDGFAKALEVFVDPWSAARGDDARARPGLVCEPFVYSNVLAQAQPKGVQAVVVEADADGMLAYGDGGLEDVLSNWDESKGMRPHLMYTVTMGHNPTGILLGMKRRQELYAVCSRYDVIIVEDDPYWYLQYPSAAAEEARSRGLASPRRAEPSDYRAAKSSGYPFLDSLTPSFLAIDVDGRVVRLDTFSKTVAPGCRLGWVTAQPALIERFVRVSESGTQQPSGFVQSVISELVMGGPGGGRGKDRAAPFAGWKTDGWVRWLEGLRGEYERRMQRMCRTLDDGSVQLKQGTPLRACDADWGVVTKTRLLSFDWPRAGMFVWVRAHFESHPLWRRPARDGRPIDGPALSTALMMFLIRKPWLVLVTPGSMFSATDEVRRERGWAYYRLCFAAESDANVDSCSKRFVAGVHKFWKIKSVEELEDLLGDAPDAASVLPEPEDGEQVLGNLGTFLGC</sequence>
<keyword evidence="9" id="KW-1185">Reference proteome</keyword>
<feature type="domain" description="Aminotransferase class I/classII large" evidence="7">
    <location>
        <begin position="270"/>
        <end position="413"/>
    </location>
</feature>
<dbReference type="InterPro" id="IPR015421">
    <property type="entry name" value="PyrdxlP-dep_Trfase_major"/>
</dbReference>
<dbReference type="EMBL" id="SKBQ01000064">
    <property type="protein sequence ID" value="TPX09647.1"/>
    <property type="molecule type" value="Genomic_DNA"/>
</dbReference>
<protein>
    <recommendedName>
        <fullName evidence="7">Aminotransferase class I/classII large domain-containing protein</fullName>
    </recommendedName>
</protein>
<keyword evidence="3" id="KW-0032">Aminotransferase</keyword>
<dbReference type="SUPFAM" id="SSF53383">
    <property type="entry name" value="PLP-dependent transferases"/>
    <property type="match status" value="1"/>
</dbReference>
<feature type="region of interest" description="Disordered" evidence="6">
    <location>
        <begin position="1"/>
        <end position="33"/>
    </location>
</feature>
<evidence type="ECO:0000259" key="7">
    <source>
        <dbReference type="Pfam" id="PF00155"/>
    </source>
</evidence>
<dbReference type="OrthoDB" id="691673at2759"/>
<dbReference type="CDD" id="cd00609">
    <property type="entry name" value="AAT_like"/>
    <property type="match status" value="1"/>
</dbReference>
<feature type="compositionally biased region" description="Basic and acidic residues" evidence="6">
    <location>
        <begin position="24"/>
        <end position="33"/>
    </location>
</feature>
<comment type="cofactor">
    <cofactor evidence="1">
        <name>pyridoxal 5'-phosphate</name>
        <dbReference type="ChEBI" id="CHEBI:597326"/>
    </cofactor>
</comment>
<dbReference type="InterPro" id="IPR050859">
    <property type="entry name" value="Class-I_PLP-dep_aminotransf"/>
</dbReference>
<proteinExistence type="inferred from homology"/>
<dbReference type="AlphaFoldDB" id="A0A507AQF8"/>
<evidence type="ECO:0000256" key="1">
    <source>
        <dbReference type="ARBA" id="ARBA00001933"/>
    </source>
</evidence>
<dbReference type="Pfam" id="PF00155">
    <property type="entry name" value="Aminotran_1_2"/>
    <property type="match status" value="1"/>
</dbReference>
<dbReference type="RefSeq" id="XP_030991358.1">
    <property type="nucleotide sequence ID" value="XM_031144050.1"/>
</dbReference>
<organism evidence="8 9">
    <name type="scientific">Thyridium curvatum</name>
    <dbReference type="NCBI Taxonomy" id="1093900"/>
    <lineage>
        <taxon>Eukaryota</taxon>
        <taxon>Fungi</taxon>
        <taxon>Dikarya</taxon>
        <taxon>Ascomycota</taxon>
        <taxon>Pezizomycotina</taxon>
        <taxon>Sordariomycetes</taxon>
        <taxon>Sordariomycetidae</taxon>
        <taxon>Thyridiales</taxon>
        <taxon>Thyridiaceae</taxon>
        <taxon>Thyridium</taxon>
    </lineage>
</organism>
<dbReference type="InParanoid" id="A0A507AQF8"/>
<dbReference type="PANTHER" id="PTHR42790">
    <property type="entry name" value="AMINOTRANSFERASE"/>
    <property type="match status" value="1"/>
</dbReference>
<feature type="region of interest" description="Disordered" evidence="6">
    <location>
        <begin position="73"/>
        <end position="113"/>
    </location>
</feature>
<name>A0A507AQF8_9PEZI</name>
<evidence type="ECO:0000313" key="8">
    <source>
        <dbReference type="EMBL" id="TPX09647.1"/>
    </source>
</evidence>
<dbReference type="STRING" id="1093900.A0A507AQF8"/>
<dbReference type="Proteomes" id="UP000319257">
    <property type="component" value="Unassembled WGS sequence"/>
</dbReference>
<dbReference type="GeneID" id="41976567"/>
<evidence type="ECO:0000313" key="9">
    <source>
        <dbReference type="Proteomes" id="UP000319257"/>
    </source>
</evidence>
<evidence type="ECO:0000256" key="3">
    <source>
        <dbReference type="ARBA" id="ARBA00022576"/>
    </source>
</evidence>
<keyword evidence="5" id="KW-0663">Pyridoxal phosphate</keyword>
<dbReference type="GO" id="GO:0008483">
    <property type="term" value="F:transaminase activity"/>
    <property type="evidence" value="ECO:0007669"/>
    <property type="project" value="UniProtKB-KW"/>
</dbReference>
<comment type="caution">
    <text evidence="8">The sequence shown here is derived from an EMBL/GenBank/DDBJ whole genome shotgun (WGS) entry which is preliminary data.</text>
</comment>